<dbReference type="Proteomes" id="UP000230750">
    <property type="component" value="Unassembled WGS sequence"/>
</dbReference>
<comment type="caution">
    <text evidence="2">The sequence shown here is derived from an EMBL/GenBank/DDBJ whole genome shotgun (WGS) entry which is preliminary data.</text>
</comment>
<reference evidence="2 3" key="1">
    <citation type="journal article" date="2017" name="PLoS Biol.">
        <title>The sea cucumber genome provides insights into morphological evolution and visceral regeneration.</title>
        <authorList>
            <person name="Zhang X."/>
            <person name="Sun L."/>
            <person name="Yuan J."/>
            <person name="Sun Y."/>
            <person name="Gao Y."/>
            <person name="Zhang L."/>
            <person name="Li S."/>
            <person name="Dai H."/>
            <person name="Hamel J.F."/>
            <person name="Liu C."/>
            <person name="Yu Y."/>
            <person name="Liu S."/>
            <person name="Lin W."/>
            <person name="Guo K."/>
            <person name="Jin S."/>
            <person name="Xu P."/>
            <person name="Storey K.B."/>
            <person name="Huan P."/>
            <person name="Zhang T."/>
            <person name="Zhou Y."/>
            <person name="Zhang J."/>
            <person name="Lin C."/>
            <person name="Li X."/>
            <person name="Xing L."/>
            <person name="Huo D."/>
            <person name="Sun M."/>
            <person name="Wang L."/>
            <person name="Mercier A."/>
            <person name="Li F."/>
            <person name="Yang H."/>
            <person name="Xiang J."/>
        </authorList>
    </citation>
    <scope>NUCLEOTIDE SEQUENCE [LARGE SCALE GENOMIC DNA]</scope>
    <source>
        <strain evidence="2">Shaxun</strain>
        <tissue evidence="2">Muscle</tissue>
    </source>
</reference>
<organism evidence="2 3">
    <name type="scientific">Stichopus japonicus</name>
    <name type="common">Sea cucumber</name>
    <dbReference type="NCBI Taxonomy" id="307972"/>
    <lineage>
        <taxon>Eukaryota</taxon>
        <taxon>Metazoa</taxon>
        <taxon>Echinodermata</taxon>
        <taxon>Eleutherozoa</taxon>
        <taxon>Echinozoa</taxon>
        <taxon>Holothuroidea</taxon>
        <taxon>Aspidochirotacea</taxon>
        <taxon>Aspidochirotida</taxon>
        <taxon>Stichopodidae</taxon>
        <taxon>Apostichopus</taxon>
    </lineage>
</organism>
<evidence type="ECO:0000256" key="1">
    <source>
        <dbReference type="SAM" id="MobiDB-lite"/>
    </source>
</evidence>
<feature type="region of interest" description="Disordered" evidence="1">
    <location>
        <begin position="36"/>
        <end position="60"/>
    </location>
</feature>
<evidence type="ECO:0000313" key="2">
    <source>
        <dbReference type="EMBL" id="PIK41311.1"/>
    </source>
</evidence>
<name>A0A2G8JZX0_STIJA</name>
<sequence length="181" mass="20300">MDVRKLPFVNNPTIEEMYETTKLSVLRMYISTKEIERDDSTSGEASCEETDHVSDDSGDEIPAIDRHVMTDVGSEVTVGTSQQVMTELSDLEAGHFAQQPFRPTAISPNHTISPNQPGHFAQLAWSFRPTSLVISPNQPGHFAQPAWSFRPTLIKYDASKGNVRELLTLQDTNRILRKLED</sequence>
<accession>A0A2G8JZX0</accession>
<dbReference type="EMBL" id="MRZV01001030">
    <property type="protein sequence ID" value="PIK41311.1"/>
    <property type="molecule type" value="Genomic_DNA"/>
</dbReference>
<proteinExistence type="predicted"/>
<gene>
    <name evidence="2" type="ORF">BSL78_21841</name>
</gene>
<dbReference type="AlphaFoldDB" id="A0A2G8JZX0"/>
<evidence type="ECO:0000313" key="3">
    <source>
        <dbReference type="Proteomes" id="UP000230750"/>
    </source>
</evidence>
<protein>
    <submittedName>
        <fullName evidence="2">Uncharacterized protein</fullName>
    </submittedName>
</protein>
<keyword evidence="3" id="KW-1185">Reference proteome</keyword>